<proteinExistence type="predicted"/>
<organism evidence="1 2">
    <name type="scientific">Pararhodobacter zhoushanensis</name>
    <dbReference type="NCBI Taxonomy" id="2479545"/>
    <lineage>
        <taxon>Bacteria</taxon>
        <taxon>Pseudomonadati</taxon>
        <taxon>Pseudomonadota</taxon>
        <taxon>Alphaproteobacteria</taxon>
        <taxon>Rhodobacterales</taxon>
        <taxon>Paracoccaceae</taxon>
        <taxon>Pararhodobacter</taxon>
    </lineage>
</organism>
<keyword evidence="2" id="KW-1185">Reference proteome</keyword>
<dbReference type="PANTHER" id="PTHR35175">
    <property type="entry name" value="DUF1289 DOMAIN-CONTAINING PROTEIN"/>
    <property type="match status" value="1"/>
</dbReference>
<dbReference type="PANTHER" id="PTHR35175:SF2">
    <property type="entry name" value="DUF1289 DOMAIN-CONTAINING PROTEIN"/>
    <property type="match status" value="1"/>
</dbReference>
<comment type="caution">
    <text evidence="1">The sequence shown here is derived from an EMBL/GenBank/DDBJ whole genome shotgun (WGS) entry which is preliminary data.</text>
</comment>
<accession>A0ABT3GW91</accession>
<reference evidence="1 2" key="1">
    <citation type="submission" date="2022-10" db="EMBL/GenBank/DDBJ databases">
        <title>Pararhodobacter sp. nov., isolated from marine algae.</title>
        <authorList>
            <person name="Choi B.J."/>
            <person name="Kim J.M."/>
            <person name="Lee J.K."/>
            <person name="Choi D.G."/>
            <person name="Jeon C.O."/>
        </authorList>
    </citation>
    <scope>NUCLEOTIDE SEQUENCE [LARGE SCALE GENOMIC DNA]</scope>
    <source>
        <strain evidence="1 2">ZQ420</strain>
    </source>
</reference>
<gene>
    <name evidence="1" type="ORF">OKW52_05830</name>
</gene>
<dbReference type="Proteomes" id="UP001208938">
    <property type="component" value="Unassembled WGS sequence"/>
</dbReference>
<dbReference type="Pfam" id="PF06945">
    <property type="entry name" value="DUF1289"/>
    <property type="match status" value="1"/>
</dbReference>
<dbReference type="EMBL" id="JAPDFL010000001">
    <property type="protein sequence ID" value="MCW1931793.1"/>
    <property type="molecule type" value="Genomic_DNA"/>
</dbReference>
<protein>
    <submittedName>
        <fullName evidence="1">DUF1289 domain-containing protein</fullName>
    </submittedName>
</protein>
<evidence type="ECO:0000313" key="2">
    <source>
        <dbReference type="Proteomes" id="UP001208938"/>
    </source>
</evidence>
<dbReference type="RefSeq" id="WP_264504880.1">
    <property type="nucleotide sequence ID" value="NZ_JAPDFL010000001.1"/>
</dbReference>
<sequence>MNKLSTDTIWMRTELDSPCVKLCVIHPRVGICAGCYRTLDEIAEWSTLSPEARQSVTAALPERATLLKKRRGGRDARLNEA</sequence>
<name>A0ABT3GW91_9RHOB</name>
<evidence type="ECO:0000313" key="1">
    <source>
        <dbReference type="EMBL" id="MCW1931793.1"/>
    </source>
</evidence>
<dbReference type="InterPro" id="IPR010710">
    <property type="entry name" value="DUF1289"/>
</dbReference>